<dbReference type="KEGG" id="adv:DJ533_04805"/>
<feature type="domain" description="Mce/MlaD" evidence="2">
    <location>
        <begin position="39"/>
        <end position="164"/>
    </location>
</feature>
<reference evidence="3" key="1">
    <citation type="submission" date="2019-08" db="EMBL/GenBank/DDBJ databases">
        <title>The complete genome of Acinetobacter defluvii strain WCHAD010030.</title>
        <authorList>
            <person name="Hu Y."/>
            <person name="Qin J."/>
            <person name="Feng Y."/>
            <person name="Zong Z."/>
        </authorList>
    </citation>
    <scope>NUCLEOTIDE SEQUENCE</scope>
    <source>
        <strain evidence="3">WCHA30</strain>
    </source>
</reference>
<dbReference type="AlphaFoldDB" id="A0A2S2FAF1"/>
<dbReference type="InterPro" id="IPR052336">
    <property type="entry name" value="MlaD_Phospholipid_Transporter"/>
</dbReference>
<dbReference type="OrthoDB" id="9788420at2"/>
<dbReference type="STRING" id="1871111.GCA_001704615_03415"/>
<dbReference type="Proteomes" id="UP000245977">
    <property type="component" value="Chromosome"/>
</dbReference>
<dbReference type="PANTHER" id="PTHR33371">
    <property type="entry name" value="INTERMEMBRANE PHOSPHOLIPID TRANSPORT SYSTEM BINDING PROTEIN MLAD-RELATED"/>
    <property type="match status" value="1"/>
</dbReference>
<dbReference type="PANTHER" id="PTHR33371:SF4">
    <property type="entry name" value="INTERMEMBRANE PHOSPHOLIPID TRANSPORT SYSTEM BINDING PROTEIN MLAD"/>
    <property type="match status" value="1"/>
</dbReference>
<evidence type="ECO:0000313" key="4">
    <source>
        <dbReference type="Proteomes" id="UP000245977"/>
    </source>
</evidence>
<protein>
    <submittedName>
        <fullName evidence="3">Outer membrane lipid asymmetry maintenance protein MlaD</fullName>
    </submittedName>
</protein>
<accession>A0A2S2FAF1</accession>
<dbReference type="Pfam" id="PF02470">
    <property type="entry name" value="MlaD"/>
    <property type="match status" value="1"/>
</dbReference>
<keyword evidence="4" id="KW-1185">Reference proteome</keyword>
<evidence type="ECO:0000313" key="3">
    <source>
        <dbReference type="EMBL" id="AWL27953.1"/>
    </source>
</evidence>
<evidence type="ECO:0000256" key="1">
    <source>
        <dbReference type="SAM" id="MobiDB-lite"/>
    </source>
</evidence>
<feature type="compositionally biased region" description="Low complexity" evidence="1">
    <location>
        <begin position="199"/>
        <end position="213"/>
    </location>
</feature>
<gene>
    <name evidence="3" type="ORF">DJ533_04805</name>
</gene>
<sequence>MKSRTSELAVGIFVIIFGVALFFLAMKVSGLVGTNLKDSYTMTATFDNVNGLKPRAKVTMSGVKIGQVDSISLDPVTRLATVKFDLDGSLTSFNPTQLKTVQQNALEELRYSSDYQAADPKKQKEMEQQLLNNMKSITSIDEDAYIMVATNGLLGEKYLKVVPGGGLNYVKRGESVSNTQGTMDLEDLISKFITGGAGKSSEGASGSQGASASNEATDAQTSFVE</sequence>
<organism evidence="3 4">
    <name type="scientific">Acinetobacter defluvii</name>
    <dbReference type="NCBI Taxonomy" id="1871111"/>
    <lineage>
        <taxon>Bacteria</taxon>
        <taxon>Pseudomonadati</taxon>
        <taxon>Pseudomonadota</taxon>
        <taxon>Gammaproteobacteria</taxon>
        <taxon>Moraxellales</taxon>
        <taxon>Moraxellaceae</taxon>
        <taxon>Acinetobacter</taxon>
    </lineage>
</organism>
<proteinExistence type="predicted"/>
<dbReference type="EMBL" id="CP029397">
    <property type="protein sequence ID" value="AWL27953.1"/>
    <property type="molecule type" value="Genomic_DNA"/>
</dbReference>
<feature type="region of interest" description="Disordered" evidence="1">
    <location>
        <begin position="197"/>
        <end position="225"/>
    </location>
</feature>
<dbReference type="RefSeq" id="WP_065994070.1">
    <property type="nucleotide sequence ID" value="NZ_CP029397.2"/>
</dbReference>
<evidence type="ECO:0000259" key="2">
    <source>
        <dbReference type="Pfam" id="PF02470"/>
    </source>
</evidence>
<feature type="compositionally biased region" description="Polar residues" evidence="1">
    <location>
        <begin position="214"/>
        <end position="225"/>
    </location>
</feature>
<dbReference type="InterPro" id="IPR003399">
    <property type="entry name" value="Mce/MlaD"/>
</dbReference>
<name>A0A2S2FAF1_9GAMM</name>